<evidence type="ECO:0000259" key="13">
    <source>
        <dbReference type="Pfam" id="PF02771"/>
    </source>
</evidence>
<reference evidence="15 16" key="1">
    <citation type="journal article" date="2016" name="Front. Microbiol.">
        <title>Genomic Resource of Rice Seed Associated Bacteria.</title>
        <authorList>
            <person name="Midha S."/>
            <person name="Bansal K."/>
            <person name="Sharma S."/>
            <person name="Kumar N."/>
            <person name="Patil P.P."/>
            <person name="Chaudhry V."/>
            <person name="Patil P.B."/>
        </authorList>
    </citation>
    <scope>NUCLEOTIDE SEQUENCE [LARGE SCALE GENOMIC DNA]</scope>
    <source>
        <strain evidence="15 16">NS226</strain>
    </source>
</reference>
<dbReference type="SUPFAM" id="SSF56645">
    <property type="entry name" value="Acyl-CoA dehydrogenase NM domain-like"/>
    <property type="match status" value="1"/>
</dbReference>
<name>A0A175RBE5_9HYPH</name>
<dbReference type="PATRIC" id="fig|401562.3.peg.4157"/>
<dbReference type="InterPro" id="IPR037069">
    <property type="entry name" value="AcylCoA_DH/ox_N_sf"/>
</dbReference>
<comment type="cofactor">
    <cofactor evidence="1 10">
        <name>FAD</name>
        <dbReference type="ChEBI" id="CHEBI:57692"/>
    </cofactor>
</comment>
<dbReference type="Proteomes" id="UP000078272">
    <property type="component" value="Unassembled WGS sequence"/>
</dbReference>
<keyword evidence="4 10" id="KW-0274">FAD</keyword>
<comment type="catalytic activity">
    <reaction evidence="6">
        <text>3-(methylsulfanyl)propanoyl-CoA + oxidized [electron-transfer flavoprotein] + H(+) = 3-(methylsulfanyl)acryloyl-CoA + reduced [electron-transfer flavoprotein]</text>
        <dbReference type="Rhea" id="RHEA:52612"/>
        <dbReference type="Rhea" id="RHEA-COMP:10685"/>
        <dbReference type="Rhea" id="RHEA-COMP:10686"/>
        <dbReference type="ChEBI" id="CHEBI:15378"/>
        <dbReference type="ChEBI" id="CHEBI:57692"/>
        <dbReference type="ChEBI" id="CHEBI:58307"/>
        <dbReference type="ChEBI" id="CHEBI:82815"/>
        <dbReference type="ChEBI" id="CHEBI:84994"/>
        <dbReference type="EC" id="1.3.99.41"/>
    </reaction>
    <physiologicalReaction direction="left-to-right" evidence="6">
        <dbReference type="Rhea" id="RHEA:52613"/>
    </physiologicalReaction>
</comment>
<feature type="domain" description="Acetyl-CoA dehydrogenase-like C-terminal" evidence="14">
    <location>
        <begin position="480"/>
        <end position="593"/>
    </location>
</feature>
<evidence type="ECO:0000313" key="16">
    <source>
        <dbReference type="Proteomes" id="UP000078272"/>
    </source>
</evidence>
<comment type="function">
    <text evidence="7">Involved in the assimilation of dimethylsulphoniopropionate (DMSP), an important compound in the fixation of carbon in marine phytoplankton, by mediating the conversion of 3-(methylthio)propanoyl-CoA (MMPA-CoA) to 3-(methylthio)acryloyl-CoA (MTA-CoA).</text>
</comment>
<evidence type="ECO:0000256" key="5">
    <source>
        <dbReference type="ARBA" id="ARBA00023002"/>
    </source>
</evidence>
<sequence>MTYQPPIEEIEFTLRHVVGLDRDMAEGRAGDLSDDLLTAILAEAGRFASDEIAPLAAGGDKEGARFSDGRVTMPKGWAALYKAWREAGWNGLAAPAEHGGQNLPVSLSVAIAELWNGASMAFGIGPTLTMGAVEALEAHGSDHLKTLYLPKLVSGEWMGTMNLTEPQAGSDLSTLRTRAERRGDGTYRIFGQKIYITYGEHDLTENIVHLVLARLPDAPEGVKGISLFLVPKFMPDEAGNPGPRNDAFCHAIEHKLGIHASPTCTMIFGDGRGESGEAGAIGWLVGEENRGLACMFTMMNSARLMVGIQGLGVAEAAYGKALAYARERRQGRANLLAKDRAEPASRDMVPIIEHPDVARMLLRMKALVTSARAIAYCCGHAIDRERHAQTEEEARFWRERANLLTPLAKSFPTDVGVDVASLGVQIHGGMGYVEETGAARLLRDARIAPIYEGTNGIQAIDLVTRKLPQSGSQSVRAYLAELREVADRASERNEAGFGALAERLHEALGDLTETTDQLLQWLNEGRMGDALAVATPYQRLFALTAGNVYLAKAALADEAGSARLALAVFMADSLLTETSGLKREILQGGENLSAAREALQ</sequence>
<feature type="domain" description="Acyl-CoA dehydrogenase/oxidase N-terminal" evidence="13">
    <location>
        <begin position="39"/>
        <end position="156"/>
    </location>
</feature>
<accession>A0A175RBE5</accession>
<dbReference type="GO" id="GO:0050660">
    <property type="term" value="F:flavin adenine dinucleotide binding"/>
    <property type="evidence" value="ECO:0007669"/>
    <property type="project" value="InterPro"/>
</dbReference>
<dbReference type="Gene3D" id="1.20.140.10">
    <property type="entry name" value="Butyryl-CoA Dehydrogenase, subunit A, domain 3"/>
    <property type="match status" value="1"/>
</dbReference>
<dbReference type="RefSeq" id="WP_058633745.1">
    <property type="nucleotide sequence ID" value="NZ_LDPZ01000006.1"/>
</dbReference>
<dbReference type="InterPro" id="IPR052166">
    <property type="entry name" value="Diverse_Acyl-CoA_DH"/>
</dbReference>
<evidence type="ECO:0000259" key="11">
    <source>
        <dbReference type="Pfam" id="PF00441"/>
    </source>
</evidence>
<dbReference type="AlphaFoldDB" id="A0A175RBE5"/>
<feature type="domain" description="Acyl-CoA dehydrogenase/oxidase C-terminal" evidence="11">
    <location>
        <begin position="349"/>
        <end position="462"/>
    </location>
</feature>
<dbReference type="Pfam" id="PF00441">
    <property type="entry name" value="Acyl-CoA_dh_1"/>
    <property type="match status" value="2"/>
</dbReference>
<gene>
    <name evidence="15" type="ORF">NS226_03200</name>
</gene>
<dbReference type="InterPro" id="IPR006089">
    <property type="entry name" value="Acyl-CoA_DH_CS"/>
</dbReference>
<dbReference type="InterPro" id="IPR009100">
    <property type="entry name" value="AcylCoA_DH/oxidase_NM_dom_sf"/>
</dbReference>
<dbReference type="EMBL" id="LDPZ01000006">
    <property type="protein sequence ID" value="KTQ97679.1"/>
    <property type="molecule type" value="Genomic_DNA"/>
</dbReference>
<evidence type="ECO:0000256" key="10">
    <source>
        <dbReference type="RuleBase" id="RU362125"/>
    </source>
</evidence>
<evidence type="ECO:0000256" key="3">
    <source>
        <dbReference type="ARBA" id="ARBA00022630"/>
    </source>
</evidence>
<dbReference type="PROSITE" id="PS00073">
    <property type="entry name" value="ACYL_COA_DH_2"/>
    <property type="match status" value="1"/>
</dbReference>
<evidence type="ECO:0000256" key="8">
    <source>
        <dbReference type="ARBA" id="ARBA00066694"/>
    </source>
</evidence>
<evidence type="ECO:0000256" key="6">
    <source>
        <dbReference type="ARBA" id="ARBA00051388"/>
    </source>
</evidence>
<dbReference type="InterPro" id="IPR006091">
    <property type="entry name" value="Acyl-CoA_Oxase/DH_mid-dom"/>
</dbReference>
<evidence type="ECO:0000256" key="7">
    <source>
        <dbReference type="ARBA" id="ARBA00058683"/>
    </source>
</evidence>
<dbReference type="InterPro" id="IPR009075">
    <property type="entry name" value="AcylCo_DH/oxidase_C"/>
</dbReference>
<dbReference type="InterPro" id="IPR046373">
    <property type="entry name" value="Acyl-CoA_Oxase/DH_mid-dom_sf"/>
</dbReference>
<dbReference type="OrthoDB" id="9807883at2"/>
<feature type="domain" description="Acyl-CoA dehydrogenase/oxidase C-terminal" evidence="11">
    <location>
        <begin position="289"/>
        <end position="337"/>
    </location>
</feature>
<dbReference type="GO" id="GO:0003995">
    <property type="term" value="F:acyl-CoA dehydrogenase activity"/>
    <property type="evidence" value="ECO:0007669"/>
    <property type="project" value="InterPro"/>
</dbReference>
<dbReference type="SUPFAM" id="SSF47203">
    <property type="entry name" value="Acyl-CoA dehydrogenase C-terminal domain-like"/>
    <property type="match status" value="1"/>
</dbReference>
<dbReference type="PANTHER" id="PTHR42803">
    <property type="entry name" value="ACYL-COA DEHYDROGENASE"/>
    <property type="match status" value="1"/>
</dbReference>
<evidence type="ECO:0000256" key="1">
    <source>
        <dbReference type="ARBA" id="ARBA00001974"/>
    </source>
</evidence>
<dbReference type="PANTHER" id="PTHR42803:SF1">
    <property type="entry name" value="BROAD-SPECIFICITY LINEAR ACYL-COA DEHYDROGENASE FADE5"/>
    <property type="match status" value="1"/>
</dbReference>
<evidence type="ECO:0000256" key="2">
    <source>
        <dbReference type="ARBA" id="ARBA00009347"/>
    </source>
</evidence>
<dbReference type="EC" id="1.3.99.41" evidence="8"/>
<comment type="similarity">
    <text evidence="2 10">Belongs to the acyl-CoA dehydrogenase family.</text>
</comment>
<keyword evidence="3 10" id="KW-0285">Flavoprotein</keyword>
<keyword evidence="5 10" id="KW-0560">Oxidoreductase</keyword>
<dbReference type="Pfam" id="PF12806">
    <property type="entry name" value="Acyl-CoA_dh_C"/>
    <property type="match status" value="1"/>
</dbReference>
<feature type="domain" description="Acyl-CoA oxidase/dehydrogenase middle" evidence="12">
    <location>
        <begin position="161"/>
        <end position="269"/>
    </location>
</feature>
<dbReference type="InterPro" id="IPR036250">
    <property type="entry name" value="AcylCo_DH-like_C"/>
</dbReference>
<evidence type="ECO:0000259" key="14">
    <source>
        <dbReference type="Pfam" id="PF12806"/>
    </source>
</evidence>
<dbReference type="Gene3D" id="2.40.110.10">
    <property type="entry name" value="Butyryl-CoA Dehydrogenase, subunit A, domain 2"/>
    <property type="match status" value="1"/>
</dbReference>
<proteinExistence type="inferred from homology"/>
<organism evidence="15 16">
    <name type="scientific">Aureimonas ureilytica</name>
    <dbReference type="NCBI Taxonomy" id="401562"/>
    <lineage>
        <taxon>Bacteria</taxon>
        <taxon>Pseudomonadati</taxon>
        <taxon>Pseudomonadota</taxon>
        <taxon>Alphaproteobacteria</taxon>
        <taxon>Hyphomicrobiales</taxon>
        <taxon>Aurantimonadaceae</taxon>
        <taxon>Aureimonas</taxon>
    </lineage>
</organism>
<evidence type="ECO:0000259" key="12">
    <source>
        <dbReference type="Pfam" id="PF02770"/>
    </source>
</evidence>
<evidence type="ECO:0000256" key="4">
    <source>
        <dbReference type="ARBA" id="ARBA00022827"/>
    </source>
</evidence>
<dbReference type="Pfam" id="PF02770">
    <property type="entry name" value="Acyl-CoA_dh_M"/>
    <property type="match status" value="1"/>
</dbReference>
<dbReference type="Gene3D" id="1.10.540.10">
    <property type="entry name" value="Acyl-CoA dehydrogenase/oxidase, N-terminal domain"/>
    <property type="match status" value="1"/>
</dbReference>
<dbReference type="FunFam" id="2.40.110.10:FF:000031">
    <property type="entry name" value="Acyl-CoA dehydrogenase, putative"/>
    <property type="match status" value="1"/>
</dbReference>
<evidence type="ECO:0000256" key="9">
    <source>
        <dbReference type="ARBA" id="ARBA00069043"/>
    </source>
</evidence>
<dbReference type="InterPro" id="IPR013786">
    <property type="entry name" value="AcylCoA_DH/ox_N"/>
</dbReference>
<evidence type="ECO:0000313" key="15">
    <source>
        <dbReference type="EMBL" id="KTQ97679.1"/>
    </source>
</evidence>
<dbReference type="STRING" id="401562.NS365_11960"/>
<comment type="caution">
    <text evidence="15">The sequence shown here is derived from an EMBL/GenBank/DDBJ whole genome shotgun (WGS) entry which is preliminary data.</text>
</comment>
<dbReference type="Pfam" id="PF02771">
    <property type="entry name" value="Acyl-CoA_dh_N"/>
    <property type="match status" value="1"/>
</dbReference>
<protein>
    <recommendedName>
        <fullName evidence="9">3-methylmercaptopropionyl-CoA dehydrogenase</fullName>
        <ecNumber evidence="8">1.3.99.41</ecNumber>
    </recommendedName>
</protein>
<dbReference type="InterPro" id="IPR025878">
    <property type="entry name" value="Acyl-CoA_dh-like_C_dom"/>
</dbReference>